<accession>A0A285TRA7</accession>
<evidence type="ECO:0000313" key="6">
    <source>
        <dbReference type="Proteomes" id="UP000219636"/>
    </source>
</evidence>
<evidence type="ECO:0000259" key="3">
    <source>
        <dbReference type="PROSITE" id="PS50883"/>
    </source>
</evidence>
<dbReference type="InterPro" id="IPR000014">
    <property type="entry name" value="PAS"/>
</dbReference>
<dbReference type="SMART" id="SM00267">
    <property type="entry name" value="GGDEF"/>
    <property type="match status" value="1"/>
</dbReference>
<dbReference type="Gene3D" id="3.30.70.270">
    <property type="match status" value="1"/>
</dbReference>
<dbReference type="PROSITE" id="PS50113">
    <property type="entry name" value="PAC"/>
    <property type="match status" value="2"/>
</dbReference>
<reference evidence="6" key="1">
    <citation type="submission" date="2017-08" db="EMBL/GenBank/DDBJ databases">
        <authorList>
            <person name="Varghese N."/>
            <person name="Submissions S."/>
        </authorList>
    </citation>
    <scope>NUCLEOTIDE SEQUENCE [LARGE SCALE GENOMIC DNA]</scope>
    <source>
        <strain evidence="6">JC22</strain>
    </source>
</reference>
<dbReference type="InterPro" id="IPR029787">
    <property type="entry name" value="Nucleotide_cyclase"/>
</dbReference>
<keyword evidence="6" id="KW-1185">Reference proteome</keyword>
<dbReference type="PROSITE" id="PS50887">
    <property type="entry name" value="GGDEF"/>
    <property type="match status" value="1"/>
</dbReference>
<dbReference type="SMART" id="SM00086">
    <property type="entry name" value="PAC"/>
    <property type="match status" value="3"/>
</dbReference>
<evidence type="ECO:0000259" key="1">
    <source>
        <dbReference type="PROSITE" id="PS50112"/>
    </source>
</evidence>
<feature type="domain" description="PAS" evidence="1">
    <location>
        <begin position="179"/>
        <end position="225"/>
    </location>
</feature>
<dbReference type="Gene3D" id="3.30.450.20">
    <property type="entry name" value="PAS domain"/>
    <property type="match status" value="3"/>
</dbReference>
<dbReference type="Pfam" id="PF08447">
    <property type="entry name" value="PAS_3"/>
    <property type="match status" value="2"/>
</dbReference>
<organism evidence="5 6">
    <name type="scientific">Ureibacillus xyleni</name>
    <dbReference type="NCBI Taxonomy" id="614648"/>
    <lineage>
        <taxon>Bacteria</taxon>
        <taxon>Bacillati</taxon>
        <taxon>Bacillota</taxon>
        <taxon>Bacilli</taxon>
        <taxon>Bacillales</taxon>
        <taxon>Caryophanaceae</taxon>
        <taxon>Ureibacillus</taxon>
    </lineage>
</organism>
<sequence>MENTNKLNKLKSIFSKKEIFQPNQFSTQNDLLNYYASLAFYHPDIIIVFSRDGEMIAVDHAKIQMLIGKSIYELKDINGHISKTTYKTLKSAFTKTLKGQPEKFEIEVKHLDQHSLFLVITFIPIKNEGNVEGVYLIVSNVTEKVTLRKELLLREKHLNNAQKVAQIGSWEYQIKEDKLYCSDYFYHLYGLDKQEFMGINTPLELVHPDDYDFVKKTIEEAIRNGKNFYIHFRIYHGKNQSIRFLKVHAEVYFEDGKPVKIIGITRDVSYQTQLENQLIEQNDNYEYIFDNLTSGIWMRESIGGEFIFASKGLEEILDIPVSRLYENSEIWFDLIHPNYHEVLENSMSLISEGKSIQTIYRLISGKGKSKWLLEQVVPRINEQAQVTNVFGLVIDITHEMEIEEKLHYLSNHDSLTGLPNQRDLYERIDMLCLKKEEPFVIFYMDIDRFNVINDSLGYSIGDEALKAIAKRFETLTPQDGYLARLSNNNFIMILKNYQTKRDIYKLAEKIIHTTKTPLMVQEYELHVSTSIGITFFPEEGINKKTLLENAHSALIQAKKQGKSTYQSSSYLTDISSYKKYVLDRDMQKAIANEEFELYFQPQVEPVRGQICGAEALIRWNHKEWGLIAPGEFIPLAEENHLINSITDWVIVKVCAYLKEWKEEGFTLQPISINVPPIRFIKKGLLDFVKYQVELYDIPASLLEFEITESTLLKSEKNVLSTIEGLKELGVKIAIDDFGTGYASLDSLRNFKPDTIKIDRVFIKNISEDNPLEKGIISSTLFLGKSLGMKVVAEGVEEHQQLNFLKQNECDVVQGYIYSKPVRVDTFKKLLSTGYLKAEKRRKQVVFDERRKYYRYQFPFPIAGEMTIIEMNGNKVNVGSTPILIENISLGGLKIVSSLKLPVISTMKFNFRFQILNEQFDTAGIIKWYEEDSLDIFYYGISMELNRITEDRLASVINKLSAFHKKNEKIPDTNFIYEDAHTYLRKKFL</sequence>
<evidence type="ECO:0000259" key="4">
    <source>
        <dbReference type="PROSITE" id="PS50887"/>
    </source>
</evidence>
<dbReference type="InterPro" id="IPR035919">
    <property type="entry name" value="EAL_sf"/>
</dbReference>
<dbReference type="InterPro" id="IPR035965">
    <property type="entry name" value="PAS-like_dom_sf"/>
</dbReference>
<dbReference type="InterPro" id="IPR001633">
    <property type="entry name" value="EAL_dom"/>
</dbReference>
<dbReference type="InterPro" id="IPR043128">
    <property type="entry name" value="Rev_trsase/Diguanyl_cyclase"/>
</dbReference>
<dbReference type="AlphaFoldDB" id="A0A285TRA7"/>
<protein>
    <submittedName>
        <fullName evidence="5">Diguanylate cyclase/phosphodiesterase with PAS/PAC sensor(S)</fullName>
    </submittedName>
</protein>
<dbReference type="PROSITE" id="PS50883">
    <property type="entry name" value="EAL"/>
    <property type="match status" value="1"/>
</dbReference>
<dbReference type="PROSITE" id="PS50112">
    <property type="entry name" value="PAS"/>
    <property type="match status" value="2"/>
</dbReference>
<feature type="domain" description="EAL" evidence="3">
    <location>
        <begin position="579"/>
        <end position="834"/>
    </location>
</feature>
<feature type="domain" description="PAC" evidence="2">
    <location>
        <begin position="228"/>
        <end position="280"/>
    </location>
</feature>
<name>A0A285TRA7_9BACL</name>
<dbReference type="NCBIfam" id="TIGR00254">
    <property type="entry name" value="GGDEF"/>
    <property type="match status" value="1"/>
</dbReference>
<dbReference type="Pfam" id="PF00990">
    <property type="entry name" value="GGDEF"/>
    <property type="match status" value="1"/>
</dbReference>
<dbReference type="InterPro" id="IPR000700">
    <property type="entry name" value="PAS-assoc_C"/>
</dbReference>
<evidence type="ECO:0000259" key="2">
    <source>
        <dbReference type="PROSITE" id="PS50113"/>
    </source>
</evidence>
<dbReference type="NCBIfam" id="TIGR00229">
    <property type="entry name" value="sensory_box"/>
    <property type="match status" value="2"/>
</dbReference>
<dbReference type="SMART" id="SM00052">
    <property type="entry name" value="EAL"/>
    <property type="match status" value="1"/>
</dbReference>
<dbReference type="CDD" id="cd01949">
    <property type="entry name" value="GGDEF"/>
    <property type="match status" value="1"/>
</dbReference>
<dbReference type="EMBL" id="OBMQ01000019">
    <property type="protein sequence ID" value="SOC25723.1"/>
    <property type="molecule type" value="Genomic_DNA"/>
</dbReference>
<evidence type="ECO:0000313" key="5">
    <source>
        <dbReference type="EMBL" id="SOC25723.1"/>
    </source>
</evidence>
<dbReference type="SUPFAM" id="SSF55073">
    <property type="entry name" value="Nucleotide cyclase"/>
    <property type="match status" value="1"/>
</dbReference>
<dbReference type="PANTHER" id="PTHR44757:SF2">
    <property type="entry name" value="BIOFILM ARCHITECTURE MAINTENANCE PROTEIN MBAA"/>
    <property type="match status" value="1"/>
</dbReference>
<gene>
    <name evidence="5" type="ORF">SAMN05880501_11946</name>
</gene>
<dbReference type="InterPro" id="IPR013655">
    <property type="entry name" value="PAS_fold_3"/>
</dbReference>
<dbReference type="CDD" id="cd00130">
    <property type="entry name" value="PAS"/>
    <property type="match status" value="2"/>
</dbReference>
<feature type="domain" description="PAC" evidence="2">
    <location>
        <begin position="356"/>
        <end position="408"/>
    </location>
</feature>
<dbReference type="SMART" id="SM00091">
    <property type="entry name" value="PAS"/>
    <property type="match status" value="3"/>
</dbReference>
<feature type="domain" description="PAS" evidence="1">
    <location>
        <begin position="281"/>
        <end position="354"/>
    </location>
</feature>
<dbReference type="CDD" id="cd01948">
    <property type="entry name" value="EAL"/>
    <property type="match status" value="1"/>
</dbReference>
<dbReference type="Pfam" id="PF13426">
    <property type="entry name" value="PAS_9"/>
    <property type="match status" value="1"/>
</dbReference>
<dbReference type="InterPro" id="IPR052155">
    <property type="entry name" value="Biofilm_reg_signaling"/>
</dbReference>
<dbReference type="PANTHER" id="PTHR44757">
    <property type="entry name" value="DIGUANYLATE CYCLASE DGCP"/>
    <property type="match status" value="1"/>
</dbReference>
<dbReference type="OrthoDB" id="2624050at2"/>
<dbReference type="Proteomes" id="UP000219636">
    <property type="component" value="Unassembled WGS sequence"/>
</dbReference>
<dbReference type="InterPro" id="IPR001610">
    <property type="entry name" value="PAC"/>
</dbReference>
<dbReference type="Gene3D" id="3.20.20.450">
    <property type="entry name" value="EAL domain"/>
    <property type="match status" value="1"/>
</dbReference>
<proteinExistence type="predicted"/>
<dbReference type="InterPro" id="IPR000160">
    <property type="entry name" value="GGDEF_dom"/>
</dbReference>
<dbReference type="SUPFAM" id="SSF141868">
    <property type="entry name" value="EAL domain-like"/>
    <property type="match status" value="1"/>
</dbReference>
<feature type="domain" description="GGDEF" evidence="4">
    <location>
        <begin position="437"/>
        <end position="570"/>
    </location>
</feature>
<dbReference type="RefSeq" id="WP_097075239.1">
    <property type="nucleotide sequence ID" value="NZ_OBMQ01000019.1"/>
</dbReference>
<dbReference type="SUPFAM" id="SSF55785">
    <property type="entry name" value="PYP-like sensor domain (PAS domain)"/>
    <property type="match status" value="3"/>
</dbReference>
<dbReference type="Pfam" id="PF00563">
    <property type="entry name" value="EAL"/>
    <property type="match status" value="1"/>
</dbReference>